<sequence length="457" mass="49774">MSDVVKPIIAALAPPIPDLGEPESGKLFRIRGQVHDYGWGKPSSSSLVAALAIEGGEENFKPKPQHPYAELWMGTHACGPLTLYSAPSRKLSDVFAADPEYWLGHVLVEKWPGTCDIPFIFKILSIAKALPLQAHPDKQLGTQLHKTDPYEFVDENHKPEIAVALGTPVSDAFGGDPNMTTFTGFVGFAPLNAISGALSAVPELAQAVGDERALNEFFSSPSKVTLKRIFSALLVRGKDFPDDIKRSVDQLLARISASSNDDPLAMQFALAKRINEQYAGDVGVLAAPFFMNLIRLKKGEAIYIGADEAHAYLEGDIVECMAISDNVLNAAFVPHEQRHLRTFLDTVTYTSREQSHWILPVAPLERSVRGKTTKFSPPLEEFEVLHTVLDQSGTETIRAARGPTVAIVVEGCGITFEVEGERLETIPRGGVVFVVPGKEVTVEGEGEVWWATTHDLA</sequence>
<name>A0ACB8QI22_9AGAM</name>
<evidence type="ECO:0000313" key="1">
    <source>
        <dbReference type="EMBL" id="KAI0031489.1"/>
    </source>
</evidence>
<dbReference type="EMBL" id="MU273578">
    <property type="protein sequence ID" value="KAI0031489.1"/>
    <property type="molecule type" value="Genomic_DNA"/>
</dbReference>
<organism evidence="1 2">
    <name type="scientific">Vararia minispora EC-137</name>
    <dbReference type="NCBI Taxonomy" id="1314806"/>
    <lineage>
        <taxon>Eukaryota</taxon>
        <taxon>Fungi</taxon>
        <taxon>Dikarya</taxon>
        <taxon>Basidiomycota</taxon>
        <taxon>Agaricomycotina</taxon>
        <taxon>Agaricomycetes</taxon>
        <taxon>Russulales</taxon>
        <taxon>Lachnocladiaceae</taxon>
        <taxon>Vararia</taxon>
    </lineage>
</organism>
<reference evidence="1" key="2">
    <citation type="journal article" date="2022" name="New Phytol.">
        <title>Evolutionary transition to the ectomycorrhizal habit in the genomes of a hyperdiverse lineage of mushroom-forming fungi.</title>
        <authorList>
            <person name="Looney B."/>
            <person name="Miyauchi S."/>
            <person name="Morin E."/>
            <person name="Drula E."/>
            <person name="Courty P.E."/>
            <person name="Kohler A."/>
            <person name="Kuo A."/>
            <person name="LaButti K."/>
            <person name="Pangilinan J."/>
            <person name="Lipzen A."/>
            <person name="Riley R."/>
            <person name="Andreopoulos W."/>
            <person name="He G."/>
            <person name="Johnson J."/>
            <person name="Nolan M."/>
            <person name="Tritt A."/>
            <person name="Barry K.W."/>
            <person name="Grigoriev I.V."/>
            <person name="Nagy L.G."/>
            <person name="Hibbett D."/>
            <person name="Henrissat B."/>
            <person name="Matheny P.B."/>
            <person name="Labbe J."/>
            <person name="Martin F.M."/>
        </authorList>
    </citation>
    <scope>NUCLEOTIDE SEQUENCE</scope>
    <source>
        <strain evidence="1">EC-137</strain>
    </source>
</reference>
<comment type="caution">
    <text evidence="1">The sequence shown here is derived from an EMBL/GenBank/DDBJ whole genome shotgun (WGS) entry which is preliminary data.</text>
</comment>
<proteinExistence type="predicted"/>
<reference evidence="1" key="1">
    <citation type="submission" date="2021-02" db="EMBL/GenBank/DDBJ databases">
        <authorList>
            <consortium name="DOE Joint Genome Institute"/>
            <person name="Ahrendt S."/>
            <person name="Looney B.P."/>
            <person name="Miyauchi S."/>
            <person name="Morin E."/>
            <person name="Drula E."/>
            <person name="Courty P.E."/>
            <person name="Chicoki N."/>
            <person name="Fauchery L."/>
            <person name="Kohler A."/>
            <person name="Kuo A."/>
            <person name="Labutti K."/>
            <person name="Pangilinan J."/>
            <person name="Lipzen A."/>
            <person name="Riley R."/>
            <person name="Andreopoulos W."/>
            <person name="He G."/>
            <person name="Johnson J."/>
            <person name="Barry K.W."/>
            <person name="Grigoriev I.V."/>
            <person name="Nagy L."/>
            <person name="Hibbett D."/>
            <person name="Henrissat B."/>
            <person name="Matheny P.B."/>
            <person name="Labbe J."/>
            <person name="Martin F."/>
        </authorList>
    </citation>
    <scope>NUCLEOTIDE SEQUENCE</scope>
    <source>
        <strain evidence="1">EC-137</strain>
    </source>
</reference>
<accession>A0ACB8QI22</accession>
<dbReference type="Proteomes" id="UP000814128">
    <property type="component" value="Unassembled WGS sequence"/>
</dbReference>
<evidence type="ECO:0000313" key="2">
    <source>
        <dbReference type="Proteomes" id="UP000814128"/>
    </source>
</evidence>
<gene>
    <name evidence="1" type="ORF">K488DRAFT_79026</name>
</gene>
<protein>
    <submittedName>
        <fullName evidence="1">RmlC-like cupin domain-containing protein</fullName>
    </submittedName>
</protein>
<keyword evidence="2" id="KW-1185">Reference proteome</keyword>